<keyword evidence="6" id="KW-1185">Reference proteome</keyword>
<proteinExistence type="inferred from homology"/>
<evidence type="ECO:0000256" key="3">
    <source>
        <dbReference type="ARBA" id="ARBA00046343"/>
    </source>
</evidence>
<name>A0A3M7S8Y3_BRAPC</name>
<dbReference type="OrthoDB" id="340259at2759"/>
<dbReference type="InterPro" id="IPR015943">
    <property type="entry name" value="WD40/YVTN_repeat-like_dom_sf"/>
</dbReference>
<keyword evidence="1 4" id="KW-0853">WD repeat</keyword>
<reference evidence="5 6" key="1">
    <citation type="journal article" date="2018" name="Sci. Rep.">
        <title>Genomic signatures of local adaptation to the degree of environmental predictability in rotifers.</title>
        <authorList>
            <person name="Franch-Gras L."/>
            <person name="Hahn C."/>
            <person name="Garcia-Roger E.M."/>
            <person name="Carmona M.J."/>
            <person name="Serra M."/>
            <person name="Gomez A."/>
        </authorList>
    </citation>
    <scope>NUCLEOTIDE SEQUENCE [LARGE SCALE GENOMIC DNA]</scope>
    <source>
        <strain evidence="5">HYR1</strain>
    </source>
</reference>
<dbReference type="SUPFAM" id="SSF50978">
    <property type="entry name" value="WD40 repeat-like"/>
    <property type="match status" value="1"/>
</dbReference>
<dbReference type="PANTHER" id="PTHR22839:SF0">
    <property type="entry name" value="THO COMPLEX SUBUNIT 3"/>
    <property type="match status" value="1"/>
</dbReference>
<accession>A0A3M7S8Y3</accession>
<keyword evidence="2" id="KW-0677">Repeat</keyword>
<feature type="repeat" description="WD" evidence="4">
    <location>
        <begin position="71"/>
        <end position="113"/>
    </location>
</feature>
<dbReference type="PROSITE" id="PS50294">
    <property type="entry name" value="WD_REPEATS_REGION"/>
    <property type="match status" value="3"/>
</dbReference>
<evidence type="ECO:0000256" key="2">
    <source>
        <dbReference type="ARBA" id="ARBA00022737"/>
    </source>
</evidence>
<dbReference type="Proteomes" id="UP000276133">
    <property type="component" value="Unassembled WGS sequence"/>
</dbReference>
<dbReference type="InterPro" id="IPR036322">
    <property type="entry name" value="WD40_repeat_dom_sf"/>
</dbReference>
<sequence length="320" mass="35996">MKYSFSSLNKFVKLQESVKNASVKTFSAHNSKIHSVAWNADGRRLASGSTDKTVAIFTFENKEKLSKESTFKDHKDMVDQLCWHPTHPDLLVTASGDKTVRLYDCRAAKSIKTIDTPGENINVCWSPDGKCIAVGNKDDLIAFVDTRSYRFTSERQFKFEVNEISWNREGDLFFITTGLGTILILSYPDLNEVHSIEAHLGNCLCLEFDKSGKYFATGSGDALTSLWDVKTLSCLRTFSRLEWPVRTLSFNFDSQLIATASEDHFIDIGHTETGEQVACIKSDTSTFTIDWHPKYNVLAFTCDDNSSDRDVGSVKLWSCL</sequence>
<organism evidence="5 6">
    <name type="scientific">Brachionus plicatilis</name>
    <name type="common">Marine rotifer</name>
    <name type="synonym">Brachionus muelleri</name>
    <dbReference type="NCBI Taxonomy" id="10195"/>
    <lineage>
        <taxon>Eukaryota</taxon>
        <taxon>Metazoa</taxon>
        <taxon>Spiralia</taxon>
        <taxon>Gnathifera</taxon>
        <taxon>Rotifera</taxon>
        <taxon>Eurotatoria</taxon>
        <taxon>Monogononta</taxon>
        <taxon>Pseudotrocha</taxon>
        <taxon>Ploima</taxon>
        <taxon>Brachionidae</taxon>
        <taxon>Brachionus</taxon>
    </lineage>
</organism>
<dbReference type="InterPro" id="IPR040132">
    <property type="entry name" value="Tex1/THOC3"/>
</dbReference>
<dbReference type="InterPro" id="IPR001680">
    <property type="entry name" value="WD40_rpt"/>
</dbReference>
<dbReference type="SMART" id="SM00320">
    <property type="entry name" value="WD40"/>
    <property type="match status" value="6"/>
</dbReference>
<dbReference type="AlphaFoldDB" id="A0A3M7S8Y3"/>
<evidence type="ECO:0000256" key="1">
    <source>
        <dbReference type="ARBA" id="ARBA00022574"/>
    </source>
</evidence>
<comment type="similarity">
    <text evidence="3">Belongs to the THOC3 family.</text>
</comment>
<evidence type="ECO:0000313" key="6">
    <source>
        <dbReference type="Proteomes" id="UP000276133"/>
    </source>
</evidence>
<dbReference type="STRING" id="10195.A0A3M7S8Y3"/>
<dbReference type="UniPathway" id="UPA00988"/>
<comment type="caution">
    <text evidence="5">The sequence shown here is derived from an EMBL/GenBank/DDBJ whole genome shotgun (WGS) entry which is preliminary data.</text>
</comment>
<protein>
    <submittedName>
        <fullName evidence="5">THO complex subunit 3</fullName>
    </submittedName>
</protein>
<evidence type="ECO:0000256" key="4">
    <source>
        <dbReference type="PROSITE-ProRule" id="PRU00221"/>
    </source>
</evidence>
<gene>
    <name evidence="5" type="ORF">BpHYR1_023137</name>
</gene>
<dbReference type="EMBL" id="REGN01001828">
    <property type="protein sequence ID" value="RNA32221.1"/>
    <property type="molecule type" value="Genomic_DNA"/>
</dbReference>
<dbReference type="GO" id="GO:0000445">
    <property type="term" value="C:THO complex part of transcription export complex"/>
    <property type="evidence" value="ECO:0007669"/>
    <property type="project" value="TreeGrafter"/>
</dbReference>
<dbReference type="GO" id="GO:0006406">
    <property type="term" value="P:mRNA export from nucleus"/>
    <property type="evidence" value="ECO:0007669"/>
    <property type="project" value="InterPro"/>
</dbReference>
<dbReference type="Gene3D" id="2.130.10.10">
    <property type="entry name" value="YVTN repeat-like/Quinoprotein amine dehydrogenase"/>
    <property type="match status" value="2"/>
</dbReference>
<dbReference type="PANTHER" id="PTHR22839">
    <property type="entry name" value="THO COMPLEX SUBUNIT 3 THO3"/>
    <property type="match status" value="1"/>
</dbReference>
<dbReference type="PROSITE" id="PS50082">
    <property type="entry name" value="WD_REPEATS_2"/>
    <property type="match status" value="3"/>
</dbReference>
<evidence type="ECO:0000313" key="5">
    <source>
        <dbReference type="EMBL" id="RNA32221.1"/>
    </source>
</evidence>
<feature type="repeat" description="WD" evidence="4">
    <location>
        <begin position="26"/>
        <end position="67"/>
    </location>
</feature>
<dbReference type="FunFam" id="2.130.10.10:FF:000390">
    <property type="entry name" value="THO complex subunit 3"/>
    <property type="match status" value="1"/>
</dbReference>
<dbReference type="Pfam" id="PF25174">
    <property type="entry name" value="Beta-prop_THOC3"/>
    <property type="match status" value="1"/>
</dbReference>
<feature type="repeat" description="WD" evidence="4">
    <location>
        <begin position="196"/>
        <end position="237"/>
    </location>
</feature>